<gene>
    <name evidence="1" type="ORF">GCK72_001683</name>
</gene>
<evidence type="ECO:0000313" key="2">
    <source>
        <dbReference type="Proteomes" id="UP000483820"/>
    </source>
</evidence>
<dbReference type="KEGG" id="crq:GCK72_001683"/>
<dbReference type="CTD" id="78773297"/>
<dbReference type="RefSeq" id="XP_053591722.1">
    <property type="nucleotide sequence ID" value="XM_053723077.1"/>
</dbReference>
<organism evidence="1 2">
    <name type="scientific">Caenorhabditis remanei</name>
    <name type="common">Caenorhabditis vulgaris</name>
    <dbReference type="NCBI Taxonomy" id="31234"/>
    <lineage>
        <taxon>Eukaryota</taxon>
        <taxon>Metazoa</taxon>
        <taxon>Ecdysozoa</taxon>
        <taxon>Nematoda</taxon>
        <taxon>Chromadorea</taxon>
        <taxon>Rhabditida</taxon>
        <taxon>Rhabditina</taxon>
        <taxon>Rhabditomorpha</taxon>
        <taxon>Rhabditoidea</taxon>
        <taxon>Rhabditidae</taxon>
        <taxon>Peloderinae</taxon>
        <taxon>Caenorhabditis</taxon>
    </lineage>
</organism>
<dbReference type="Proteomes" id="UP000483820">
    <property type="component" value="Chromosome I"/>
</dbReference>
<comment type="caution">
    <text evidence="1">The sequence shown here is derived from an EMBL/GenBank/DDBJ whole genome shotgun (WGS) entry which is preliminary data.</text>
</comment>
<accession>A0A6A5HSZ8</accession>
<proteinExistence type="predicted"/>
<sequence>MALFLKPSTKSILILENIVVRKKNCKKLRHFECETYVDYHVNREPTYSISYHDIVQLELHSIAEELDEVFVDYCDDVRARRVLLFQLYTRIGMSGNV</sequence>
<dbReference type="EMBL" id="WUAV01000001">
    <property type="protein sequence ID" value="KAF1769866.1"/>
    <property type="molecule type" value="Genomic_DNA"/>
</dbReference>
<reference evidence="1 2" key="1">
    <citation type="submission" date="2019-12" db="EMBL/GenBank/DDBJ databases">
        <title>Chromosome-level assembly of the Caenorhabditis remanei genome.</title>
        <authorList>
            <person name="Teterina A.A."/>
            <person name="Willis J.H."/>
            <person name="Phillips P.C."/>
        </authorList>
    </citation>
    <scope>NUCLEOTIDE SEQUENCE [LARGE SCALE GENOMIC DNA]</scope>
    <source>
        <strain evidence="1 2">PX506</strain>
        <tissue evidence="1">Whole organism</tissue>
    </source>
</reference>
<dbReference type="AlphaFoldDB" id="A0A6A5HSZ8"/>
<protein>
    <submittedName>
        <fullName evidence="1">Uncharacterized protein</fullName>
    </submittedName>
</protein>
<name>A0A6A5HSZ8_CAERE</name>
<evidence type="ECO:0000313" key="1">
    <source>
        <dbReference type="EMBL" id="KAF1769866.1"/>
    </source>
</evidence>
<dbReference type="GeneID" id="78773297"/>